<feature type="region of interest" description="Disordered" evidence="2">
    <location>
        <begin position="1029"/>
        <end position="1065"/>
    </location>
</feature>
<protein>
    <submittedName>
        <fullName evidence="5">RHS repeat-associated core domain-containing protein</fullName>
    </submittedName>
</protein>
<feature type="region of interest" description="Disordered" evidence="2">
    <location>
        <begin position="1266"/>
        <end position="1289"/>
    </location>
</feature>
<dbReference type="InterPro" id="IPR006530">
    <property type="entry name" value="YD"/>
</dbReference>
<dbReference type="InterPro" id="IPR022385">
    <property type="entry name" value="Rhs_assc_core"/>
</dbReference>
<evidence type="ECO:0000256" key="2">
    <source>
        <dbReference type="SAM" id="MobiDB-lite"/>
    </source>
</evidence>
<dbReference type="RefSeq" id="WP_177240414.1">
    <property type="nucleotide sequence ID" value="NZ_FOAZ01000054.1"/>
</dbReference>
<dbReference type="InterPro" id="IPR050708">
    <property type="entry name" value="T6SS_VgrG/RHS"/>
</dbReference>
<dbReference type="Pfam" id="PF13930">
    <property type="entry name" value="Endonuclea_NS_2"/>
    <property type="match status" value="1"/>
</dbReference>
<dbReference type="Pfam" id="PF25023">
    <property type="entry name" value="TEN_YD-shell"/>
    <property type="match status" value="1"/>
</dbReference>
<organism evidence="5 6">
    <name type="scientific">Streptacidiphilus jiangxiensis</name>
    <dbReference type="NCBI Taxonomy" id="235985"/>
    <lineage>
        <taxon>Bacteria</taxon>
        <taxon>Bacillati</taxon>
        <taxon>Actinomycetota</taxon>
        <taxon>Actinomycetes</taxon>
        <taxon>Kitasatosporales</taxon>
        <taxon>Streptomycetaceae</taxon>
        <taxon>Streptacidiphilus</taxon>
    </lineage>
</organism>
<dbReference type="Proteomes" id="UP000183015">
    <property type="component" value="Unassembled WGS sequence"/>
</dbReference>
<evidence type="ECO:0000313" key="5">
    <source>
        <dbReference type="EMBL" id="SEM76236.1"/>
    </source>
</evidence>
<accession>A0A1H8B0D3</accession>
<reference evidence="6" key="1">
    <citation type="submission" date="2016-10" db="EMBL/GenBank/DDBJ databases">
        <authorList>
            <person name="Varghese N."/>
        </authorList>
    </citation>
    <scope>NUCLEOTIDE SEQUENCE [LARGE SCALE GENOMIC DNA]</scope>
    <source>
        <strain evidence="6">DSM 45096 / BCRC 16803 / CGMCC 4.1857 / CIP 109030 / JCM 12277 / KCTC 19219 / NBRC 100920 / 33214</strain>
    </source>
</reference>
<dbReference type="InterPro" id="IPR056823">
    <property type="entry name" value="TEN-like_YD-shell"/>
</dbReference>
<dbReference type="InterPro" id="IPR044927">
    <property type="entry name" value="Endonuclea_NS_2"/>
</dbReference>
<feature type="non-terminal residue" evidence="5">
    <location>
        <position position="1"/>
    </location>
</feature>
<feature type="domain" description="Type VII secretion system protein EssD-like" evidence="3">
    <location>
        <begin position="1112"/>
        <end position="1240"/>
    </location>
</feature>
<sequence length="1289" mass="134851">KTTVVNTPANSVTTRFYDQAGQLTSSVSPNGSATGATPANYTTSYTYDALGEPTQTIAPPVSTTTFSAGSGTATTGTASAITATGYNTFGEIADTKDADGNISTYTHTFDTAGAHLSVASNTYTAPGTSTAVTAVVQTDYDALGRTLRTTVDPTGLDRVTNYKYDQLGNTVETDLPTVNGATPAWTSTFDLDGEALSTTSPTGAQTQATYDDLGRTITMSQLVRQPAQGTASPGPTVVYTGAFGYDDAGDKTTTIDPAGQSSSATFDAAGETLTATDPLNRTSSFIYDLAGDVTKATEPAPDSTHNGASTTTTYDQAGNALTATNLDGTGATISSTTTLYDLDGNPISVGATADDGTTSTSTASYDAMDRLTQQIQPTSATHSITTTFGYDAAGNRTAYTDGNGHDPSYQSATGNTTYTAYNTLGLPESVVDPATSAYPNAADRTYTTSYDTAGEAVSYTEPGGVSQASAYNADGQLISQTGAGAEATTTSRTFGYDTEGRVTSLSTPTGTESYTYDDRGSLTNSSGPSGTASFTYDADGRQASRTDKNGTTNYTYNGASQLATLADPATGTTLNYSYYGNGDLKSVNYGTGGPTQTYAYNAQHQVTQNTLTTGSGSTIASQAYTYYPSGRIKTQTNTGLAGPSSNTYTYDQAGRISSWNNGTNTTNYAYDDNGNLTQRGSITSAYNARNQLTTSGTTSYNYTARGTLKSTVIGGTATTTSAYDAFDQLITQGPENYNYDAAGRLATAGTNTLNYDDTSDAVMSDGAESYTRTPDGGLASLTRGSTSAFAYTDTHGDLVGTFNGTATTLTSSASYDPWGQPVTSTGSSHDVGFQGGWTDPSSGQVNTASRWYNPATADFTSRDTASLDPATSASGNLYAYGNDNPVQMADPSGNSSCTPDPVTQPNGYPAWDYGGYGNGYSFDSYDQYYQYAYGYNAWLQNGMDLAAQNQLIYGWGGYGGGMDPSQSAPWLLGAGGGGASWAGGAAAGDFLGMLEWGGLAFAFSSGSCVLDAPPRPVVRPIDWHTVPPKTCPPSACTTTKQPGHQDGRAADRTRDGKPKPSPKGLPKAFVQPWYLLLTAGTDGTARDDTGPTCAFNGQGWVNYGQRDVGNGSRSTTMTACLNSTYLDTHKGTKTQSDIRPPGYDWAVKYAGYLKQAPEFTVNNCHLLARQMGGSGTDLENLVTCGADGNSYVGKKNPLYSMHDFENEVLGFINDGNTVLYQVTPLYRGARTVPYAFEMSYMSWDAFGRLDGADSTRVSNMMRSGKDQWTNMGTVTDSRNGRQVPTSIDG</sequence>
<proteinExistence type="predicted"/>
<keyword evidence="1" id="KW-0677">Repeat</keyword>
<feature type="domain" description="Teneurin-like YD-shell" evidence="4">
    <location>
        <begin position="596"/>
        <end position="886"/>
    </location>
</feature>
<dbReference type="PANTHER" id="PTHR32305">
    <property type="match status" value="1"/>
</dbReference>
<name>A0A1H8B0D3_STRJI</name>
<dbReference type="NCBIfam" id="TIGR01643">
    <property type="entry name" value="YD_repeat_2x"/>
    <property type="match status" value="2"/>
</dbReference>
<evidence type="ECO:0000256" key="1">
    <source>
        <dbReference type="ARBA" id="ARBA00022737"/>
    </source>
</evidence>
<evidence type="ECO:0000259" key="4">
    <source>
        <dbReference type="Pfam" id="PF25023"/>
    </source>
</evidence>
<feature type="compositionally biased region" description="Basic and acidic residues" evidence="2">
    <location>
        <begin position="538"/>
        <end position="548"/>
    </location>
</feature>
<dbReference type="PANTHER" id="PTHR32305:SF15">
    <property type="entry name" value="PROTEIN RHSA-RELATED"/>
    <property type="match status" value="1"/>
</dbReference>
<feature type="compositionally biased region" description="Basic and acidic residues" evidence="2">
    <location>
        <begin position="1043"/>
        <end position="1058"/>
    </location>
</feature>
<gene>
    <name evidence="5" type="ORF">SAMN05414137_15415</name>
</gene>
<dbReference type="Pfam" id="PF05593">
    <property type="entry name" value="RHS_repeat"/>
    <property type="match status" value="2"/>
</dbReference>
<feature type="compositionally biased region" description="Polar residues" evidence="2">
    <location>
        <begin position="521"/>
        <end position="534"/>
    </location>
</feature>
<dbReference type="EMBL" id="FOAZ01000054">
    <property type="protein sequence ID" value="SEM76236.1"/>
    <property type="molecule type" value="Genomic_DNA"/>
</dbReference>
<dbReference type="NCBIfam" id="TIGR03696">
    <property type="entry name" value="Rhs_assc_core"/>
    <property type="match status" value="1"/>
</dbReference>
<keyword evidence="6" id="KW-1185">Reference proteome</keyword>
<dbReference type="InterPro" id="IPR031325">
    <property type="entry name" value="RHS_repeat"/>
</dbReference>
<dbReference type="InterPro" id="IPR044929">
    <property type="entry name" value="DNA/RNA_non-sp_Endonuclease_sf"/>
</dbReference>
<evidence type="ECO:0000313" key="6">
    <source>
        <dbReference type="Proteomes" id="UP000183015"/>
    </source>
</evidence>
<dbReference type="Gene3D" id="2.180.10.10">
    <property type="entry name" value="RHS repeat-associated core"/>
    <property type="match status" value="3"/>
</dbReference>
<evidence type="ECO:0000259" key="3">
    <source>
        <dbReference type="Pfam" id="PF13930"/>
    </source>
</evidence>
<dbReference type="Gene3D" id="3.40.570.10">
    <property type="entry name" value="Extracellular Endonuclease, subunit A"/>
    <property type="match status" value="1"/>
</dbReference>
<dbReference type="STRING" id="235985.SAMN05414137_15415"/>
<feature type="compositionally biased region" description="Polar residues" evidence="2">
    <location>
        <begin position="501"/>
        <end position="514"/>
    </location>
</feature>
<feature type="region of interest" description="Disordered" evidence="2">
    <location>
        <begin position="499"/>
        <end position="553"/>
    </location>
</feature>